<dbReference type="AlphaFoldDB" id="A0A3P1XK00"/>
<evidence type="ECO:0008006" key="4">
    <source>
        <dbReference type="Google" id="ProtNLM"/>
    </source>
</evidence>
<feature type="chain" id="PRO_5018026592" description="Lipoprotein" evidence="1">
    <location>
        <begin position="20"/>
        <end position="142"/>
    </location>
</feature>
<name>A0A3P1XK00_TANFO</name>
<dbReference type="PROSITE" id="PS51257">
    <property type="entry name" value="PROKAR_LIPOPROTEIN"/>
    <property type="match status" value="1"/>
</dbReference>
<evidence type="ECO:0000313" key="3">
    <source>
        <dbReference type="Proteomes" id="UP000278609"/>
    </source>
</evidence>
<protein>
    <recommendedName>
        <fullName evidence="4">Lipoprotein</fullName>
    </recommendedName>
</protein>
<reference evidence="2 3" key="1">
    <citation type="submission" date="2018-11" db="EMBL/GenBank/DDBJ databases">
        <title>Genomes From Bacteria Associated with the Canine Oral Cavity: a Test Case for Automated Genome-Based Taxonomic Assignment.</title>
        <authorList>
            <person name="Coil D.A."/>
            <person name="Jospin G."/>
            <person name="Darling A.E."/>
            <person name="Wallis C."/>
            <person name="Davis I.J."/>
            <person name="Harris S."/>
            <person name="Eisen J.A."/>
            <person name="Holcombe L.J."/>
            <person name="O'Flynn C."/>
        </authorList>
    </citation>
    <scope>NUCLEOTIDE SEQUENCE [LARGE SCALE GENOMIC DNA]</scope>
    <source>
        <strain evidence="2 3">OH2617_COT-023</strain>
    </source>
</reference>
<feature type="signal peptide" evidence="1">
    <location>
        <begin position="1"/>
        <end position="19"/>
    </location>
</feature>
<keyword evidence="1" id="KW-0732">Signal</keyword>
<evidence type="ECO:0000313" key="2">
    <source>
        <dbReference type="EMBL" id="RRD58851.1"/>
    </source>
</evidence>
<gene>
    <name evidence="2" type="ORF">EII40_11560</name>
</gene>
<organism evidence="2 3">
    <name type="scientific">Tannerella forsythia</name>
    <name type="common">Bacteroides forsythus</name>
    <dbReference type="NCBI Taxonomy" id="28112"/>
    <lineage>
        <taxon>Bacteria</taxon>
        <taxon>Pseudomonadati</taxon>
        <taxon>Bacteroidota</taxon>
        <taxon>Bacteroidia</taxon>
        <taxon>Bacteroidales</taxon>
        <taxon>Tannerellaceae</taxon>
        <taxon>Tannerella</taxon>
    </lineage>
</organism>
<comment type="caution">
    <text evidence="2">The sequence shown here is derived from an EMBL/GenBank/DDBJ whole genome shotgun (WGS) entry which is preliminary data.</text>
</comment>
<accession>A0A3P1XK00</accession>
<sequence length="142" mass="16303">MKNKTFVFAAISLLLLLGAAGCEKEKDYEVPTQLTGTRWELAGIVDEKTGKITSLAPKGSYWFKFISETKAQGRSVFNDMGVYLTTPPHIDIVTKVGDDHNGDAALFYRIIKKLESYTWEKNELKFFYDNKQHYLLYKYSNQ</sequence>
<dbReference type="Proteomes" id="UP000278609">
    <property type="component" value="Unassembled WGS sequence"/>
</dbReference>
<evidence type="ECO:0000256" key="1">
    <source>
        <dbReference type="SAM" id="SignalP"/>
    </source>
</evidence>
<dbReference type="EMBL" id="RQYS01000057">
    <property type="protein sequence ID" value="RRD58851.1"/>
    <property type="molecule type" value="Genomic_DNA"/>
</dbReference>
<proteinExistence type="predicted"/>
<dbReference type="OrthoDB" id="1100933at2"/>
<dbReference type="RefSeq" id="WP_148091572.1">
    <property type="nucleotide sequence ID" value="NZ_RQYS01000057.1"/>
</dbReference>